<dbReference type="PANTHER" id="PTHR21559">
    <property type="entry name" value="DYSTROGLYCAN-RELATED"/>
    <property type="match status" value="1"/>
</dbReference>
<dbReference type="InterPro" id="IPR041549">
    <property type="entry name" value="IMPa_helical"/>
</dbReference>
<dbReference type="SMART" id="SM00736">
    <property type="entry name" value="CADG"/>
    <property type="match status" value="7"/>
</dbReference>
<dbReference type="InterPro" id="IPR015919">
    <property type="entry name" value="Cadherin-like_sf"/>
</dbReference>
<feature type="domain" description="Peptidase M60" evidence="2">
    <location>
        <begin position="1188"/>
        <end position="1511"/>
    </location>
</feature>
<dbReference type="PANTHER" id="PTHR21559:SF21">
    <property type="entry name" value="DYSTROGLYCAN 1"/>
    <property type="match status" value="1"/>
</dbReference>
<feature type="chain" id="PRO_5045294035" evidence="1">
    <location>
        <begin position="19"/>
        <end position="1640"/>
    </location>
</feature>
<evidence type="ECO:0000259" key="2">
    <source>
        <dbReference type="PROSITE" id="PS51723"/>
    </source>
</evidence>
<dbReference type="InterPro" id="IPR040711">
    <property type="entry name" value="IMPa_N_2"/>
</dbReference>
<keyword evidence="3" id="KW-0645">Protease</keyword>
<evidence type="ECO:0000313" key="4">
    <source>
        <dbReference type="Proteomes" id="UP001382455"/>
    </source>
</evidence>
<dbReference type="Pfam" id="PF05345">
    <property type="entry name" value="He_PIG"/>
    <property type="match status" value="8"/>
</dbReference>
<dbReference type="EC" id="3.4.24.-" evidence="3"/>
<organism evidence="3 4">
    <name type="scientific">Pseudoalteromonas spongiae</name>
    <dbReference type="NCBI Taxonomy" id="298657"/>
    <lineage>
        <taxon>Bacteria</taxon>
        <taxon>Pseudomonadati</taxon>
        <taxon>Pseudomonadota</taxon>
        <taxon>Gammaproteobacteria</taxon>
        <taxon>Alteromonadales</taxon>
        <taxon>Pseudoalteromonadaceae</taxon>
        <taxon>Pseudoalteromonas</taxon>
    </lineage>
</organism>
<protein>
    <submittedName>
        <fullName evidence="3">ImpA family metalloprotease</fullName>
        <ecNumber evidence="3">3.4.24.-</ecNumber>
    </submittedName>
</protein>
<keyword evidence="3" id="KW-0482">Metalloprotease</keyword>
<dbReference type="Gene3D" id="2.60.40.10">
    <property type="entry name" value="Immunoglobulins"/>
    <property type="match status" value="8"/>
</dbReference>
<dbReference type="InterPro" id="IPR042279">
    <property type="entry name" value="Pep_M60_3"/>
</dbReference>
<dbReference type="GO" id="GO:0008237">
    <property type="term" value="F:metallopeptidase activity"/>
    <property type="evidence" value="ECO:0007669"/>
    <property type="project" value="UniProtKB-KW"/>
</dbReference>
<dbReference type="InterPro" id="IPR006644">
    <property type="entry name" value="Cadg"/>
</dbReference>
<evidence type="ECO:0000313" key="3">
    <source>
        <dbReference type="EMBL" id="MEI4549951.1"/>
    </source>
</evidence>
<feature type="signal peptide" evidence="1">
    <location>
        <begin position="1"/>
        <end position="18"/>
    </location>
</feature>
<dbReference type="PROSITE" id="PS51257">
    <property type="entry name" value="PROKAR_LIPOPROTEIN"/>
    <property type="match status" value="1"/>
</dbReference>
<keyword evidence="4" id="KW-1185">Reference proteome</keyword>
<dbReference type="InterPro" id="IPR013783">
    <property type="entry name" value="Ig-like_fold"/>
</dbReference>
<dbReference type="RefSeq" id="WP_336435315.1">
    <property type="nucleotide sequence ID" value="NZ_JBAWKS010000001.1"/>
</dbReference>
<keyword evidence="3" id="KW-0378">Hydrolase</keyword>
<dbReference type="Gene3D" id="1.10.390.30">
    <property type="entry name" value="Peptidase M60, enhancin-like domain 3"/>
    <property type="match status" value="1"/>
</dbReference>
<dbReference type="SMART" id="SM01276">
    <property type="entry name" value="M60-like"/>
    <property type="match status" value="1"/>
</dbReference>
<gene>
    <name evidence="3" type="ORF">WAE96_09710</name>
</gene>
<dbReference type="PROSITE" id="PS51723">
    <property type="entry name" value="PEPTIDASE_M60"/>
    <property type="match status" value="1"/>
</dbReference>
<dbReference type="InterPro" id="IPR031161">
    <property type="entry name" value="Peptidase_M60_dom"/>
</dbReference>
<sequence length="1640" mass="179528">MKNISALFLAVASLTLSGCGGGDSSEENTQIVLNTPPTLTGKPDNAFVGKMFEFKPTVTDKDNDLVSISANNLPSWLTLSNNILTGTPAVTDLGSTTFELIASDGKGSSTYTYSLQVIDSQETNTAPVVSGQIPSAYAGKAFSFTPTIYDKENDVLTFTIENAPTWAEFDLQTARLSGTPSVQDVSTHRNVVLNVHDGVNQVAFNFDIKVQSNTGVNTPPSIKVSDQTAIVDSAFSYTPIISDAQNDTLAMAINNAPSWLSFDNVTGEITGTPEISDLGVYKDIKITISDGEYSVSGMFDITVSDNSEPNTAPEISGTPPNAYENKAYTFVLSVTDKENDTLTFEVNNLPTWLSFDESNTTFSGTPSSENVGQHNNISLTASDSKLQSEITFSITVLATEPTNTAPVISGTPTTAQANYPYSFIPTASDADGDSLRFSVSNLPSWATFNTITGEIYGTPHEQSVGTYNDIVITVNDGKDTASVTVSITVDAAPITNSPPEISGTPTNAQANSAYSFIPTASDADGDTLRFSVSNLPSWAAFNTITGEIYGTPHEQNVGTYNNIVITVNDGKDTASITVSITVDAAPITNNPPEISGTPNNAVVNTAYEFIPTAKDSDGDSLNFSVKNLPNWLSFDNKTGRLFGTPTKDNVTTYSNIAISVSDGKAEATLTIEITVEAINNLPVLLTTTAKTRAAEPFSLALNVKDDDNDTITITPVNLPIWLSFNQNTKTLTGSANDDSVGSQQLTFSLSDGKESNTQSLTLEVEKSWLTIAIETGNALVVKESDTILNAAINELSSHKARFNTIKSQLFKQNAQGGVLTAIDWDPTHDAAILQSQYPFNDTVLYTTNSNQSGGPDRILPIAIAGSKTENTGRYLAYGGNPFRNTVNDQMLTFMTNAFDWLTQTSTTTKNQFNVVLTQLDESYWFRDRSLTRAWLDNNYSNVSYNQAGDCDGNKLAQCIAAKPDVIIISRMVRDGDDKQAVLDAVSSALEQDIPVIYIQYDGGIGDHGRKLLQLLNINHQNDNYWWKLYLDDFNPSTVFNTLPSDMVAINTLLNNFKAGNFNVDLSNCETRSCPTESNTQSEFFAGADAVKAMFNRFDSEKRNIFTSADYRLNKLLILLADHYRQTVSFPMDKIATDTTSFFKSLYADYAVYNVRDINPIQPDMGNFSRSDFSHITPEHVSVTLTAKPYFRSAGVYAIPGQSFTVTRTDNQDVSTHVFINTLRTGATHIFNENKYNRPYLLQTQKIEVKPNESVTLTSSYGGPIQIAFNKKDVDVSFSFTHIGRHPHWRNKADDAIFAERMASGDYDWAEIATPGFEVHSKLTKLEASLAGSIWPVASDFANATSRYTHNLVHVLAGFKGPGIDVEPEIHDFVTARGLDVDTIDIVKHMNADQPTCGWGCSGNPYDAGWNFSPTGHGDLHELGHGIERGSMRFEGYGGHSNTNFYSYFSKSVYEDETGESASCQSLPFKELFNTLQQSKLDANPVAYMQANLTKSWSEHHAIYMQLMMAAQAQNTLNNGWFVYPRLHIWEREFYRADDSDSAWESKKVGLGFANYTRAEVASIARNDWLYISLSHITQLDLTKWFTMYGFTVSDKAQTQVKSNGFNELAEVFYTSDGTGYCSSLNQPELPVDGTQTWPHN</sequence>
<dbReference type="SUPFAM" id="SSF49313">
    <property type="entry name" value="Cadherin-like"/>
    <property type="match status" value="8"/>
</dbReference>
<name>A0ABU8ESU1_9GAMM</name>
<keyword evidence="1" id="KW-0732">Signal</keyword>
<dbReference type="Pfam" id="PF18650">
    <property type="entry name" value="IMPa_N_2"/>
    <property type="match status" value="1"/>
</dbReference>
<proteinExistence type="predicted"/>
<evidence type="ECO:0000256" key="1">
    <source>
        <dbReference type="SAM" id="SignalP"/>
    </source>
</evidence>
<dbReference type="Proteomes" id="UP001382455">
    <property type="component" value="Unassembled WGS sequence"/>
</dbReference>
<comment type="caution">
    <text evidence="3">The sequence shown here is derived from an EMBL/GenBank/DDBJ whole genome shotgun (WGS) entry which is preliminary data.</text>
</comment>
<accession>A0ABU8ESU1</accession>
<dbReference type="NCBIfam" id="NF038322">
    <property type="entry name" value="ImpA_fam_HExGH"/>
    <property type="match status" value="1"/>
</dbReference>
<dbReference type="EMBL" id="JBAWKS010000001">
    <property type="protein sequence ID" value="MEI4549951.1"/>
    <property type="molecule type" value="Genomic_DNA"/>
</dbReference>
<dbReference type="Pfam" id="PF18642">
    <property type="entry name" value="IMPa_helical"/>
    <property type="match status" value="1"/>
</dbReference>
<reference evidence="3 4" key="1">
    <citation type="submission" date="2023-12" db="EMBL/GenBank/DDBJ databases">
        <title>Friends and Foes: Symbiotic and Algicidal bacterial influence on Karenia brevis blooms.</title>
        <authorList>
            <person name="Fei C."/>
            <person name="Mohamed A.R."/>
            <person name="Booker A."/>
            <person name="Arshad M."/>
            <person name="Klass S."/>
            <person name="Ahn S."/>
            <person name="Gilbert P.M."/>
            <person name="Heil C.A."/>
            <person name="Martinez J.M."/>
            <person name="Amin S.A."/>
        </authorList>
    </citation>
    <scope>NUCLEOTIDE SEQUENCE [LARGE SCALE GENOMIC DNA]</scope>
    <source>
        <strain evidence="3 4">CE15</strain>
    </source>
</reference>